<dbReference type="InterPro" id="IPR016461">
    <property type="entry name" value="COMT-like"/>
</dbReference>
<dbReference type="Gene3D" id="3.40.50.150">
    <property type="entry name" value="Vaccinia Virus protein VP39"/>
    <property type="match status" value="1"/>
</dbReference>
<dbReference type="InterPro" id="IPR029063">
    <property type="entry name" value="SAM-dependent_MTases_sf"/>
</dbReference>
<evidence type="ECO:0008006" key="8">
    <source>
        <dbReference type="Google" id="ProtNLM"/>
    </source>
</evidence>
<evidence type="ECO:0000259" key="5">
    <source>
        <dbReference type="Pfam" id="PF08100"/>
    </source>
</evidence>
<dbReference type="PROSITE" id="PS51683">
    <property type="entry name" value="SAM_OMT_II"/>
    <property type="match status" value="1"/>
</dbReference>
<protein>
    <recommendedName>
        <fullName evidence="8">O-methyltransferase</fullName>
    </recommendedName>
</protein>
<evidence type="ECO:0000256" key="3">
    <source>
        <dbReference type="ARBA" id="ARBA00022691"/>
    </source>
</evidence>
<feature type="domain" description="O-methyltransferase dimerisation" evidence="5">
    <location>
        <begin position="76"/>
        <end position="153"/>
    </location>
</feature>
<dbReference type="Pfam" id="PF08100">
    <property type="entry name" value="Dimerisation"/>
    <property type="match status" value="1"/>
</dbReference>
<comment type="caution">
    <text evidence="6">The sequence shown here is derived from an EMBL/GenBank/DDBJ whole genome shotgun (WGS) entry which is preliminary data.</text>
</comment>
<reference evidence="6 7" key="1">
    <citation type="submission" date="2024-02" db="EMBL/GenBank/DDBJ databases">
        <title>De novo assembly and annotation of 12 fungi associated with fruit tree decline syndrome in Ontario, Canada.</title>
        <authorList>
            <person name="Sulman M."/>
            <person name="Ellouze W."/>
            <person name="Ilyukhin E."/>
        </authorList>
    </citation>
    <scope>NUCLEOTIDE SEQUENCE [LARGE SCALE GENOMIC DNA]</scope>
    <source>
        <strain evidence="6 7">M42-189</strain>
    </source>
</reference>
<dbReference type="SUPFAM" id="SSF53335">
    <property type="entry name" value="S-adenosyl-L-methionine-dependent methyltransferases"/>
    <property type="match status" value="1"/>
</dbReference>
<dbReference type="InterPro" id="IPR036390">
    <property type="entry name" value="WH_DNA-bd_sf"/>
</dbReference>
<accession>A0ABR3RJZ8</accession>
<proteinExistence type="predicted"/>
<dbReference type="Proteomes" id="UP001521785">
    <property type="component" value="Unassembled WGS sequence"/>
</dbReference>
<evidence type="ECO:0000259" key="4">
    <source>
        <dbReference type="Pfam" id="PF00891"/>
    </source>
</evidence>
<gene>
    <name evidence="6" type="ORF">SLS60_004319</name>
</gene>
<name>A0ABR3RJZ8_9PLEO</name>
<keyword evidence="7" id="KW-1185">Reference proteome</keyword>
<dbReference type="PANTHER" id="PTHR43712">
    <property type="entry name" value="PUTATIVE (AFU_ORTHOLOGUE AFUA_4G14580)-RELATED"/>
    <property type="match status" value="1"/>
</dbReference>
<evidence type="ECO:0000256" key="2">
    <source>
        <dbReference type="ARBA" id="ARBA00022679"/>
    </source>
</evidence>
<evidence type="ECO:0000256" key="1">
    <source>
        <dbReference type="ARBA" id="ARBA00022603"/>
    </source>
</evidence>
<dbReference type="EMBL" id="JAKJXO020000005">
    <property type="protein sequence ID" value="KAL1604779.1"/>
    <property type="molecule type" value="Genomic_DNA"/>
</dbReference>
<evidence type="ECO:0000313" key="6">
    <source>
        <dbReference type="EMBL" id="KAL1604779.1"/>
    </source>
</evidence>
<dbReference type="InterPro" id="IPR036388">
    <property type="entry name" value="WH-like_DNA-bd_sf"/>
</dbReference>
<feature type="domain" description="O-methyltransferase C-terminal" evidence="4">
    <location>
        <begin position="206"/>
        <end position="395"/>
    </location>
</feature>
<dbReference type="Gene3D" id="1.10.10.10">
    <property type="entry name" value="Winged helix-like DNA-binding domain superfamily/Winged helix DNA-binding domain"/>
    <property type="match status" value="1"/>
</dbReference>
<dbReference type="SUPFAM" id="SSF46785">
    <property type="entry name" value="Winged helix' DNA-binding domain"/>
    <property type="match status" value="1"/>
</dbReference>
<dbReference type="PANTHER" id="PTHR43712:SF2">
    <property type="entry name" value="O-METHYLTRANSFERASE CICE"/>
    <property type="match status" value="1"/>
</dbReference>
<dbReference type="Pfam" id="PF00891">
    <property type="entry name" value="Methyltransf_2"/>
    <property type="match status" value="1"/>
</dbReference>
<dbReference type="InterPro" id="IPR001077">
    <property type="entry name" value="COMT_C"/>
</dbReference>
<keyword evidence="2" id="KW-0808">Transferase</keyword>
<sequence>MKATDGHIEETLVTLISSLESASFQLKTHANPTLEDALHSTEKLPDAAVSQLASKALDLLSEVQLMLEPGQLVLADHFMGYMNTKALVAAIDLNIPDILAHGPKAVATLAEEAGARPDRFRQIMRTLSNNGIFLYDTHKDSYSNNATSTLLTTNHWTQWRNWVELYGNEFYDMARGLPESLKKDVLRCPAQVNFDTDDSMFKYFTDQGWMPKFFKTLSGGAIAQAPGILEDYPWHEVAEHTVLDLGGGSGGLIALLLRKHSNMKGAVLDLAKSIELCRANFHAPDGQYADVGGQIVEEHLITGNFMEEVPSFEVYTMKWCLHDWSDEDALVILKNIRRAIKRGEHSRLIVLESVLKDGHMGRMARYGDLNMMIAVGGRERDEQQWRNLASQSGWRLERICALRNAWPCALDFRPMWDSQEEDLNTDKVL</sequence>
<organism evidence="6 7">
    <name type="scientific">Paraconiothyrium brasiliense</name>
    <dbReference type="NCBI Taxonomy" id="300254"/>
    <lineage>
        <taxon>Eukaryota</taxon>
        <taxon>Fungi</taxon>
        <taxon>Dikarya</taxon>
        <taxon>Ascomycota</taxon>
        <taxon>Pezizomycotina</taxon>
        <taxon>Dothideomycetes</taxon>
        <taxon>Pleosporomycetidae</taxon>
        <taxon>Pleosporales</taxon>
        <taxon>Massarineae</taxon>
        <taxon>Didymosphaeriaceae</taxon>
        <taxon>Paraconiothyrium</taxon>
    </lineage>
</organism>
<dbReference type="InterPro" id="IPR012967">
    <property type="entry name" value="COMT_dimerisation"/>
</dbReference>
<evidence type="ECO:0000313" key="7">
    <source>
        <dbReference type="Proteomes" id="UP001521785"/>
    </source>
</evidence>
<keyword evidence="3" id="KW-0949">S-adenosyl-L-methionine</keyword>
<keyword evidence="1" id="KW-0489">Methyltransferase</keyword>